<protein>
    <submittedName>
        <fullName evidence="3">LpxI family protein</fullName>
    </submittedName>
</protein>
<gene>
    <name evidence="3" type="ORF">F4Y60_11975</name>
</gene>
<dbReference type="Gene3D" id="3.40.140.80">
    <property type="match status" value="1"/>
</dbReference>
<evidence type="ECO:0000259" key="1">
    <source>
        <dbReference type="Pfam" id="PF06230"/>
    </source>
</evidence>
<dbReference type="AlphaFoldDB" id="A0A6B0Y4Z1"/>
<evidence type="ECO:0000259" key="2">
    <source>
        <dbReference type="Pfam" id="PF17930"/>
    </source>
</evidence>
<reference evidence="3" key="1">
    <citation type="submission" date="2019-09" db="EMBL/GenBank/DDBJ databases">
        <title>Characterisation of the sponge microbiome using genome-centric metagenomics.</title>
        <authorList>
            <person name="Engelberts J.P."/>
            <person name="Robbins S.J."/>
            <person name="De Goeij J.M."/>
            <person name="Aranda M."/>
            <person name="Bell S.C."/>
            <person name="Webster N.S."/>
        </authorList>
    </citation>
    <scope>NUCLEOTIDE SEQUENCE</scope>
    <source>
        <strain evidence="3">SB0664_bin_43</strain>
    </source>
</reference>
<dbReference type="InterPro" id="IPR043167">
    <property type="entry name" value="LpxI_C_sf"/>
</dbReference>
<feature type="domain" description="LpxI N-terminal" evidence="2">
    <location>
        <begin position="2"/>
        <end position="124"/>
    </location>
</feature>
<dbReference type="EMBL" id="VXRY01000489">
    <property type="protein sequence ID" value="MXY34780.1"/>
    <property type="molecule type" value="Genomic_DNA"/>
</dbReference>
<dbReference type="Pfam" id="PF06230">
    <property type="entry name" value="LpxI_C"/>
    <property type="match status" value="1"/>
</dbReference>
<organism evidence="3">
    <name type="scientific">Boseongicola sp. SB0664_bin_43</name>
    <dbReference type="NCBI Taxonomy" id="2604844"/>
    <lineage>
        <taxon>Bacteria</taxon>
        <taxon>Pseudomonadati</taxon>
        <taxon>Pseudomonadota</taxon>
        <taxon>Alphaproteobacteria</taxon>
        <taxon>Rhodobacterales</taxon>
        <taxon>Paracoccaceae</taxon>
        <taxon>Boseongicola</taxon>
    </lineage>
</organism>
<accession>A0A6B0Y4Z1</accession>
<dbReference type="InterPro" id="IPR053174">
    <property type="entry name" value="LpxI"/>
</dbReference>
<comment type="caution">
    <text evidence="3">The sequence shown here is derived from an EMBL/GenBank/DDBJ whole genome shotgun (WGS) entry which is preliminary data.</text>
</comment>
<dbReference type="PANTHER" id="PTHR39962">
    <property type="entry name" value="BLL4848 PROTEIN"/>
    <property type="match status" value="1"/>
</dbReference>
<dbReference type="Gene3D" id="3.40.50.20">
    <property type="match status" value="1"/>
</dbReference>
<name>A0A6B0Y4Z1_9RHOB</name>
<sequence>MLALVAGNGGLPGHLARTIPVQPVLARIDGTSPEIGTELTFRLDRIVSFMDALKARGVTELCFAGAARRPEFDPGEAEIRSQHYVDRIVAALEKGDDGALTILLQIFEAEGFVIRAAHELAPDLLPAPGVLTRKQPAPGDIKDAARADAALKAVGFADIGQACVVHQGQVIAIETSYGTDWMLASLDRRPDGSGGIFAKAPKPGQDRRVDLPTIGPGTATCVADAGLGGIVIEAGGVMVLDREESVQVADDAGIFLWVRQS</sequence>
<dbReference type="PANTHER" id="PTHR39962:SF1">
    <property type="entry name" value="LPXI FAMILY PROTEIN"/>
    <property type="match status" value="1"/>
</dbReference>
<dbReference type="InterPro" id="IPR041255">
    <property type="entry name" value="LpxI_N"/>
</dbReference>
<proteinExistence type="predicted"/>
<dbReference type="Pfam" id="PF17930">
    <property type="entry name" value="LpxI_N"/>
    <property type="match status" value="1"/>
</dbReference>
<evidence type="ECO:0000313" key="3">
    <source>
        <dbReference type="EMBL" id="MXY34780.1"/>
    </source>
</evidence>
<dbReference type="InterPro" id="IPR010415">
    <property type="entry name" value="LpxI_C"/>
</dbReference>
<feature type="domain" description="LpxI C-terminal" evidence="1">
    <location>
        <begin position="128"/>
        <end position="257"/>
    </location>
</feature>